<dbReference type="AlphaFoldDB" id="A0A0E3NAI1"/>
<dbReference type="GO" id="GO:0003676">
    <property type="term" value="F:nucleic acid binding"/>
    <property type="evidence" value="ECO:0007669"/>
    <property type="project" value="InterPro"/>
</dbReference>
<feature type="domain" description="Methyltransferase small" evidence="5">
    <location>
        <begin position="36"/>
        <end position="114"/>
    </location>
</feature>
<evidence type="ECO:0000313" key="7">
    <source>
        <dbReference type="Proteomes" id="UP000066529"/>
    </source>
</evidence>
<dbReference type="Gene3D" id="3.40.50.150">
    <property type="entry name" value="Vaccinia Virus protein VP39"/>
    <property type="match status" value="1"/>
</dbReference>
<dbReference type="PANTHER" id="PTHR45875">
    <property type="entry name" value="METHYLTRANSFERASE N6AMT1"/>
    <property type="match status" value="1"/>
</dbReference>
<dbReference type="PROSITE" id="PS00092">
    <property type="entry name" value="N6_MTASE"/>
    <property type="match status" value="1"/>
</dbReference>
<dbReference type="GO" id="GO:0032259">
    <property type="term" value="P:methylation"/>
    <property type="evidence" value="ECO:0007669"/>
    <property type="project" value="UniProtKB-KW"/>
</dbReference>
<name>A0A0E3NAI1_METTT</name>
<gene>
    <name evidence="6" type="ORF">MSTHT_0612</name>
</gene>
<sequence>MVEIEYKKARIRLGDTNLVYEPAEDSFLLTDAALIEAKPGMHILEIGTGSGFVSAVLLANLKDIRLIATEINPHAARCAKMNGVEVIRTDLFKGLKPRHPETLFDLILFNPPYLPTSREEKVPGWLNYAFDGGTSGRDTLNHFLDEVKNYLKPGGEILVLISSITGLEAVKGKMEKLGFAVEVVARKKVSFEELMVIRGKLT</sequence>
<dbReference type="CDD" id="cd02440">
    <property type="entry name" value="AdoMet_MTases"/>
    <property type="match status" value="1"/>
</dbReference>
<dbReference type="PATRIC" id="fig|523844.20.peg.784"/>
<dbReference type="NCBIfam" id="NF011530">
    <property type="entry name" value="PRK14968.1-4"/>
    <property type="match status" value="1"/>
</dbReference>
<dbReference type="FunFam" id="3.40.50.150:FF:000673">
    <property type="entry name" value="N5-glutamine methyltransferase, HemK family"/>
    <property type="match status" value="1"/>
</dbReference>
<comment type="similarity">
    <text evidence="1">Belongs to the eukaryotic/archaeal PrmC-related family.</text>
</comment>
<dbReference type="NCBIfam" id="TIGR00537">
    <property type="entry name" value="hemK_rel_arch"/>
    <property type="match status" value="1"/>
</dbReference>
<dbReference type="NCBIfam" id="NF011529">
    <property type="entry name" value="PRK14968.1-3"/>
    <property type="match status" value="1"/>
</dbReference>
<dbReference type="GO" id="GO:0008276">
    <property type="term" value="F:protein methyltransferase activity"/>
    <property type="evidence" value="ECO:0007669"/>
    <property type="project" value="TreeGrafter"/>
</dbReference>
<keyword evidence="4" id="KW-0949">S-adenosyl-L-methionine</keyword>
<dbReference type="GO" id="GO:0008757">
    <property type="term" value="F:S-adenosylmethionine-dependent methyltransferase activity"/>
    <property type="evidence" value="ECO:0007669"/>
    <property type="project" value="TreeGrafter"/>
</dbReference>
<dbReference type="GeneID" id="41601370"/>
<dbReference type="InterPro" id="IPR052190">
    <property type="entry name" value="Euk-Arch_PrmC-MTase"/>
</dbReference>
<dbReference type="STRING" id="523844.MSTHT_0612"/>
<dbReference type="InterPro" id="IPR029063">
    <property type="entry name" value="SAM-dependent_MTases_sf"/>
</dbReference>
<dbReference type="GO" id="GO:0035657">
    <property type="term" value="C:eRF1 methyltransferase complex"/>
    <property type="evidence" value="ECO:0007669"/>
    <property type="project" value="TreeGrafter"/>
</dbReference>
<evidence type="ECO:0000256" key="1">
    <source>
        <dbReference type="ARBA" id="ARBA00006149"/>
    </source>
</evidence>
<evidence type="ECO:0000313" key="6">
    <source>
        <dbReference type="EMBL" id="AKB12370.1"/>
    </source>
</evidence>
<dbReference type="OrthoDB" id="27149at2157"/>
<evidence type="ECO:0000256" key="2">
    <source>
        <dbReference type="ARBA" id="ARBA00022603"/>
    </source>
</evidence>
<dbReference type="InterPro" id="IPR004557">
    <property type="entry name" value="PrmC-related"/>
</dbReference>
<dbReference type="InterPro" id="IPR002052">
    <property type="entry name" value="DNA_methylase_N6_adenine_CS"/>
</dbReference>
<dbReference type="KEGG" id="mthr:MSTHT_0612"/>
<dbReference type="EMBL" id="CP009501">
    <property type="protein sequence ID" value="AKB12370.1"/>
    <property type="molecule type" value="Genomic_DNA"/>
</dbReference>
<dbReference type="PANTHER" id="PTHR45875:SF1">
    <property type="entry name" value="METHYLTRANSFERASE N6AMT1"/>
    <property type="match status" value="1"/>
</dbReference>
<keyword evidence="2 6" id="KW-0489">Methyltransferase</keyword>
<evidence type="ECO:0000259" key="5">
    <source>
        <dbReference type="Pfam" id="PF05175"/>
    </source>
</evidence>
<evidence type="ECO:0000256" key="4">
    <source>
        <dbReference type="ARBA" id="ARBA00022691"/>
    </source>
</evidence>
<dbReference type="SUPFAM" id="SSF53335">
    <property type="entry name" value="S-adenosyl-L-methionine-dependent methyltransferases"/>
    <property type="match status" value="1"/>
</dbReference>
<proteinExistence type="inferred from homology"/>
<dbReference type="Proteomes" id="UP000066529">
    <property type="component" value="Chromosome"/>
</dbReference>
<accession>A0A0E3NAI1</accession>
<organism evidence="6 7">
    <name type="scientific">Methanosarcina thermophila (strain ATCC 43570 / DSM 1825 / OCM 12 / VKM B-1830 / TM-1)</name>
    <dbReference type="NCBI Taxonomy" id="523844"/>
    <lineage>
        <taxon>Archaea</taxon>
        <taxon>Methanobacteriati</taxon>
        <taxon>Methanobacteriota</taxon>
        <taxon>Stenosarchaea group</taxon>
        <taxon>Methanomicrobia</taxon>
        <taxon>Methanosarcinales</taxon>
        <taxon>Methanosarcinaceae</taxon>
        <taxon>Methanosarcina</taxon>
    </lineage>
</organism>
<dbReference type="HOGENOM" id="CLU_018398_6_2_2"/>
<dbReference type="InterPro" id="IPR007848">
    <property type="entry name" value="Small_mtfrase_dom"/>
</dbReference>
<dbReference type="Pfam" id="PF05175">
    <property type="entry name" value="MTS"/>
    <property type="match status" value="1"/>
</dbReference>
<reference evidence="6 7" key="1">
    <citation type="submission" date="2014-07" db="EMBL/GenBank/DDBJ databases">
        <title>Methanogenic archaea and the global carbon cycle.</title>
        <authorList>
            <person name="Henriksen J.R."/>
            <person name="Luke J."/>
            <person name="Reinhart S."/>
            <person name="Benedict M.N."/>
            <person name="Youngblut N.D."/>
            <person name="Metcalf M.E."/>
            <person name="Whitaker R.J."/>
            <person name="Metcalf W.W."/>
        </authorList>
    </citation>
    <scope>NUCLEOTIDE SEQUENCE [LARGE SCALE GENOMIC DNA]</scope>
    <source>
        <strain evidence="7">ATCC 43570 / DSM 1825 / OCM 12 / VKM B-1830 / TM-1</strain>
    </source>
</reference>
<dbReference type="RefSeq" id="WP_048166543.1">
    <property type="nucleotide sequence ID" value="NZ_CP009501.1"/>
</dbReference>
<keyword evidence="3 6" id="KW-0808">Transferase</keyword>
<evidence type="ECO:0000256" key="3">
    <source>
        <dbReference type="ARBA" id="ARBA00022679"/>
    </source>
</evidence>
<protein>
    <submittedName>
        <fullName evidence="6">Putative methyltransferase</fullName>
    </submittedName>
</protein>